<dbReference type="AlphaFoldDB" id="A0A6G1WD86"/>
<evidence type="ECO:0000256" key="1">
    <source>
        <dbReference type="SAM" id="MobiDB-lite"/>
    </source>
</evidence>
<sequence>MSQQATIRRGVRNARYAAIPNHVFEDDRLSMEARWLLSYLLSKPDNWTVVIGDIIKRGNCGRDKARKMIAELVEVGYAEREQQREDGKFGSSVLVIFDEPRSLAPAGNGRETASVAILPQTDLPATASPSPVSPSPVKSAHSNNSDSANTDYQNLREGGRDAPEDGQEPGDPRKVDAAFWSLVKNWPGFAGMPKEPAKRAWLALTADERREAAERFPRWLQLLKAQKKSHTPAPSTYFGEKLWMDVPAQDEAAKPANAMAAPFGKLWSATRLAELLLPPSGIVAPPTKFEQMQIDAGQVSLVDVMAEKRMRAGWPSVNSMQERARSAQGSMCPLALEEAGQGFQAVKRDGDLFAAWQREHKRRGWPFPEGRLPEWVYFPAIEGEGDLDFLVAEAVERYRERISDYLANRSKGDDHAA</sequence>
<dbReference type="RefSeq" id="WP_153412131.1">
    <property type="nucleotide sequence ID" value="NZ_WISB01000006.1"/>
</dbReference>
<reference evidence="2" key="1">
    <citation type="journal article" date="2013" name="Genome Biol.">
        <title>Comparative genomics of the core and accessory genomes of 48 Sinorhizobium strains comprising five genospecies.</title>
        <authorList>
            <person name="Sugawara M."/>
            <person name="Epstein B."/>
            <person name="Badgley B.D."/>
            <person name="Unno T."/>
            <person name="Xu L."/>
            <person name="Reese J."/>
            <person name="Gyaneshwar P."/>
            <person name="Denny R."/>
            <person name="Mudge J."/>
            <person name="Bharti A.K."/>
            <person name="Farmer A.D."/>
            <person name="May G.D."/>
            <person name="Woodward J.E."/>
            <person name="Medigue C."/>
            <person name="Vallenet D."/>
            <person name="Lajus A."/>
            <person name="Rouy Z."/>
            <person name="Martinez-Vaz B."/>
            <person name="Tiffin P."/>
            <person name="Young N.D."/>
            <person name="Sadowsky M.J."/>
        </authorList>
    </citation>
    <scope>NUCLEOTIDE SEQUENCE</scope>
    <source>
        <strain evidence="2">M1</strain>
    </source>
</reference>
<evidence type="ECO:0000313" key="2">
    <source>
        <dbReference type="EMBL" id="MQW67662.1"/>
    </source>
</evidence>
<proteinExistence type="predicted"/>
<protein>
    <submittedName>
        <fullName evidence="2">Helix-turn-helix domain-containing protein</fullName>
    </submittedName>
</protein>
<dbReference type="EMBL" id="WISB01000006">
    <property type="protein sequence ID" value="MQW67662.1"/>
    <property type="molecule type" value="Genomic_DNA"/>
</dbReference>
<organism evidence="2">
    <name type="scientific">Sinorhizobium medicae</name>
    <dbReference type="NCBI Taxonomy" id="110321"/>
    <lineage>
        <taxon>Bacteria</taxon>
        <taxon>Pseudomonadati</taxon>
        <taxon>Pseudomonadota</taxon>
        <taxon>Alphaproteobacteria</taxon>
        <taxon>Hyphomicrobiales</taxon>
        <taxon>Rhizobiaceae</taxon>
        <taxon>Sinorhizobium/Ensifer group</taxon>
        <taxon>Sinorhizobium</taxon>
    </lineage>
</organism>
<name>A0A6G1WD86_9HYPH</name>
<accession>A0A6G1WD86</accession>
<feature type="region of interest" description="Disordered" evidence="1">
    <location>
        <begin position="122"/>
        <end position="173"/>
    </location>
</feature>
<gene>
    <name evidence="2" type="ORF">GHJ91_00310</name>
</gene>
<feature type="compositionally biased region" description="Polar residues" evidence="1">
    <location>
        <begin position="140"/>
        <end position="153"/>
    </location>
</feature>
<comment type="caution">
    <text evidence="2">The sequence shown here is derived from an EMBL/GenBank/DDBJ whole genome shotgun (WGS) entry which is preliminary data.</text>
</comment>